<protein>
    <submittedName>
        <fullName evidence="1">N-formylglutamate amidohydrolase</fullName>
    </submittedName>
</protein>
<dbReference type="AlphaFoldDB" id="A0A8J3H371"/>
<keyword evidence="2" id="KW-1185">Reference proteome</keyword>
<dbReference type="SUPFAM" id="SSF53187">
    <property type="entry name" value="Zn-dependent exopeptidases"/>
    <property type="match status" value="1"/>
</dbReference>
<accession>A0A8J3H371</accession>
<comment type="caution">
    <text evidence="1">The sequence shown here is derived from an EMBL/GenBank/DDBJ whole genome shotgun (WGS) entry which is preliminary data.</text>
</comment>
<name>A0A8J3H371_9RHOB</name>
<evidence type="ECO:0000313" key="2">
    <source>
        <dbReference type="Proteomes" id="UP000611500"/>
    </source>
</evidence>
<reference evidence="1" key="2">
    <citation type="submission" date="2020-09" db="EMBL/GenBank/DDBJ databases">
        <authorList>
            <person name="Sun Q."/>
            <person name="Zhou Y."/>
        </authorList>
    </citation>
    <scope>NUCLEOTIDE SEQUENCE</scope>
    <source>
        <strain evidence="1">CGMCC 1.7081</strain>
    </source>
</reference>
<dbReference type="Pfam" id="PF05013">
    <property type="entry name" value="FGase"/>
    <property type="match status" value="1"/>
</dbReference>
<gene>
    <name evidence="1" type="ORF">GCM10010961_06020</name>
</gene>
<proteinExistence type="predicted"/>
<dbReference type="EMBL" id="BNAP01000002">
    <property type="protein sequence ID" value="GHG81914.1"/>
    <property type="molecule type" value="Genomic_DNA"/>
</dbReference>
<dbReference type="RefSeq" id="WP_028093376.1">
    <property type="nucleotide sequence ID" value="NZ_BNAP01000002.1"/>
</dbReference>
<reference evidence="1" key="1">
    <citation type="journal article" date="2014" name="Int. J. Syst. Evol. Microbiol.">
        <title>Complete genome sequence of Corynebacterium casei LMG S-19264T (=DSM 44701T), isolated from a smear-ripened cheese.</title>
        <authorList>
            <consortium name="US DOE Joint Genome Institute (JGI-PGF)"/>
            <person name="Walter F."/>
            <person name="Albersmeier A."/>
            <person name="Kalinowski J."/>
            <person name="Ruckert C."/>
        </authorList>
    </citation>
    <scope>NUCLEOTIDE SEQUENCE</scope>
    <source>
        <strain evidence="1">CGMCC 1.7081</strain>
    </source>
</reference>
<evidence type="ECO:0000313" key="1">
    <source>
        <dbReference type="EMBL" id="GHG81914.1"/>
    </source>
</evidence>
<dbReference type="Proteomes" id="UP000611500">
    <property type="component" value="Unassembled WGS sequence"/>
</dbReference>
<organism evidence="1 2">
    <name type="scientific">Pseudodonghicola xiamenensis</name>
    <dbReference type="NCBI Taxonomy" id="337702"/>
    <lineage>
        <taxon>Bacteria</taxon>
        <taxon>Pseudomonadati</taxon>
        <taxon>Pseudomonadota</taxon>
        <taxon>Alphaproteobacteria</taxon>
        <taxon>Rhodobacterales</taxon>
        <taxon>Paracoccaceae</taxon>
        <taxon>Pseudodonghicola</taxon>
    </lineage>
</organism>
<dbReference type="Gene3D" id="3.40.630.40">
    <property type="entry name" value="Zn-dependent exopeptidases"/>
    <property type="match status" value="1"/>
</dbReference>
<sequence length="286" mass="31389">MSNPAFYLFHPARHLSSVVFASPHSGHEYPEGFVRASVLDRQAIRSSEDAFVDRLFDCAPAFGAPFLCARAPRAYVDLNRSPDELDPALIEGVRRHGHNPRVASGLGVIPRVVSNGRAIYRGKLPMSEAQARLDAHWRPYHAALQDLLDQAHHRFGEAILIDCHSMPHEAMDGVARRGAPRPEIVLGDRFGAAANGGIVDRVEAALVGAGLVVSRNTPFAGAYVTQAYGRPSRRQHAIQIEIDRRLYMDERRIEPNADFEAFRALLRGVIAEIAAIGLQEAPLAAE</sequence>
<dbReference type="InterPro" id="IPR007709">
    <property type="entry name" value="N-FG_amidohydro"/>
</dbReference>